<dbReference type="InterPro" id="IPR000477">
    <property type="entry name" value="RT_dom"/>
</dbReference>
<keyword evidence="2" id="KW-0808">Transferase</keyword>
<dbReference type="PANTHER" id="PTHR47027">
    <property type="entry name" value="REVERSE TRANSCRIPTASE DOMAIN-CONTAINING PROTEIN"/>
    <property type="match status" value="1"/>
</dbReference>
<dbReference type="AlphaFoldDB" id="A0A5E4N6C3"/>
<dbReference type="InterPro" id="IPR043502">
    <property type="entry name" value="DNA/RNA_pol_sf"/>
</dbReference>
<evidence type="ECO:0000313" key="2">
    <source>
        <dbReference type="EMBL" id="VVC37111.1"/>
    </source>
</evidence>
<keyword evidence="3" id="KW-1185">Reference proteome</keyword>
<dbReference type="Pfam" id="PF00078">
    <property type="entry name" value="RVT_1"/>
    <property type="match status" value="1"/>
</dbReference>
<dbReference type="PANTHER" id="PTHR47027:SF20">
    <property type="entry name" value="REVERSE TRANSCRIPTASE-LIKE PROTEIN WITH RNA-DIRECTED DNA POLYMERASE DOMAIN"/>
    <property type="match status" value="1"/>
</dbReference>
<dbReference type="OrthoDB" id="6625457at2759"/>
<reference evidence="2 3" key="1">
    <citation type="submission" date="2019-08" db="EMBL/GenBank/DDBJ databases">
        <authorList>
            <person name="Alioto T."/>
            <person name="Alioto T."/>
            <person name="Gomez Garrido J."/>
        </authorList>
    </citation>
    <scope>NUCLEOTIDE SEQUENCE [LARGE SCALE GENOMIC DNA]</scope>
</reference>
<dbReference type="SUPFAM" id="SSF56672">
    <property type="entry name" value="DNA/RNA polymerases"/>
    <property type="match status" value="1"/>
</dbReference>
<name>A0A5E4N6C3_9HEMI</name>
<dbReference type="EMBL" id="CABPRJ010001441">
    <property type="protein sequence ID" value="VVC37111.1"/>
    <property type="molecule type" value="Genomic_DNA"/>
</dbReference>
<dbReference type="GO" id="GO:0003964">
    <property type="term" value="F:RNA-directed DNA polymerase activity"/>
    <property type="evidence" value="ECO:0007669"/>
    <property type="project" value="UniProtKB-KW"/>
</dbReference>
<accession>A0A5E4N6C3</accession>
<feature type="domain" description="Reverse transcriptase" evidence="1">
    <location>
        <begin position="20"/>
        <end position="240"/>
    </location>
</feature>
<dbReference type="Proteomes" id="UP000325440">
    <property type="component" value="Unassembled WGS sequence"/>
</dbReference>
<dbReference type="CDD" id="cd01650">
    <property type="entry name" value="RT_nLTR_like"/>
    <property type="match status" value="1"/>
</dbReference>
<keyword evidence="2" id="KW-0548">Nucleotidyltransferase</keyword>
<protein>
    <submittedName>
        <fullName evidence="2">Reverse transcriptase domain</fullName>
    </submittedName>
</protein>
<proteinExistence type="predicted"/>
<organism evidence="2 3">
    <name type="scientific">Cinara cedri</name>
    <dbReference type="NCBI Taxonomy" id="506608"/>
    <lineage>
        <taxon>Eukaryota</taxon>
        <taxon>Metazoa</taxon>
        <taxon>Ecdysozoa</taxon>
        <taxon>Arthropoda</taxon>
        <taxon>Hexapoda</taxon>
        <taxon>Insecta</taxon>
        <taxon>Pterygota</taxon>
        <taxon>Neoptera</taxon>
        <taxon>Paraneoptera</taxon>
        <taxon>Hemiptera</taxon>
        <taxon>Sternorrhyncha</taxon>
        <taxon>Aphidomorpha</taxon>
        <taxon>Aphidoidea</taxon>
        <taxon>Aphididae</taxon>
        <taxon>Lachninae</taxon>
        <taxon>Cinara</taxon>
    </lineage>
</organism>
<sequence>MPKKKGGNKLFQQLHKLITDIWEQEEIPESWKISVLCPVYKKGDKMDPKNYRGISLLNTSYKILSNLLLNRLKSCIKEIIGEYQAGFMVDVHMLFVDFKTAYDSVDRKKLWNVMSRLGIPEKLTRIIKVCVQGSKCKVSFGGTYSNEFPVSTGLRQGDALSPALFNIALESMVRQVLRKAERLKLSDDQQLTIVAYADDLSGRNKRKIDSSKQMLFWIIHTIQSKLLSRRSKTTLYKVLIGPIALYACETWVTTKMDEKNLGVLKRKILRKIFGPKKNEGGVFEIRANEELRELFGEADIIGIMKSSRIR</sequence>
<evidence type="ECO:0000259" key="1">
    <source>
        <dbReference type="PROSITE" id="PS50878"/>
    </source>
</evidence>
<dbReference type="PROSITE" id="PS50878">
    <property type="entry name" value="RT_POL"/>
    <property type="match status" value="1"/>
</dbReference>
<evidence type="ECO:0000313" key="3">
    <source>
        <dbReference type="Proteomes" id="UP000325440"/>
    </source>
</evidence>
<keyword evidence="2" id="KW-0695">RNA-directed DNA polymerase</keyword>
<gene>
    <name evidence="2" type="ORF">CINCED_3A006606</name>
</gene>